<evidence type="ECO:0000313" key="2">
    <source>
        <dbReference type="EMBL" id="TNN51115.1"/>
    </source>
</evidence>
<comment type="caution">
    <text evidence="2">The sequence shown here is derived from an EMBL/GenBank/DDBJ whole genome shotgun (WGS) entry which is preliminary data.</text>
</comment>
<feature type="transmembrane region" description="Helical" evidence="1">
    <location>
        <begin position="12"/>
        <end position="35"/>
    </location>
</feature>
<dbReference type="EMBL" id="SRLO01000594">
    <property type="protein sequence ID" value="TNN51115.1"/>
    <property type="molecule type" value="Genomic_DNA"/>
</dbReference>
<keyword evidence="3" id="KW-1185">Reference proteome</keyword>
<dbReference type="AlphaFoldDB" id="A0A4Z2GDB0"/>
<evidence type="ECO:0000313" key="3">
    <source>
        <dbReference type="Proteomes" id="UP000314294"/>
    </source>
</evidence>
<feature type="transmembrane region" description="Helical" evidence="1">
    <location>
        <begin position="55"/>
        <end position="75"/>
    </location>
</feature>
<sequence length="252" mass="28321">MWHNRARPHFFLFLHLFLILFPQAIVLKFLLLLFLFFPDAFLLLLLRGSFFRGRLLFLLFFHVGLLLRWLLGFLATEDYGVEHLQDVRDVFVVKHAHDEEGADELQDGDEMKLHAPSYGISHGLTSVLHGLRQHGDDWTQCVDAQIGSYKPNGGEMEFGAQARREADPGQRIRFVGVQSDAARFVRHRDDEFLVGSQSVPLGGLQVHADEQVVEAAPHRPGQVGVLDGVEELRLVHVAAQSVSHAVVAQGAH</sequence>
<keyword evidence="1" id="KW-0472">Membrane</keyword>
<protein>
    <submittedName>
        <fullName evidence="2">Uncharacterized protein</fullName>
    </submittedName>
</protein>
<organism evidence="2 3">
    <name type="scientific">Liparis tanakae</name>
    <name type="common">Tanaka's snailfish</name>
    <dbReference type="NCBI Taxonomy" id="230148"/>
    <lineage>
        <taxon>Eukaryota</taxon>
        <taxon>Metazoa</taxon>
        <taxon>Chordata</taxon>
        <taxon>Craniata</taxon>
        <taxon>Vertebrata</taxon>
        <taxon>Euteleostomi</taxon>
        <taxon>Actinopterygii</taxon>
        <taxon>Neopterygii</taxon>
        <taxon>Teleostei</taxon>
        <taxon>Neoteleostei</taxon>
        <taxon>Acanthomorphata</taxon>
        <taxon>Eupercaria</taxon>
        <taxon>Perciformes</taxon>
        <taxon>Cottioidei</taxon>
        <taxon>Cottales</taxon>
        <taxon>Liparidae</taxon>
        <taxon>Liparis</taxon>
    </lineage>
</organism>
<evidence type="ECO:0000256" key="1">
    <source>
        <dbReference type="SAM" id="Phobius"/>
    </source>
</evidence>
<reference evidence="2 3" key="1">
    <citation type="submission" date="2019-03" db="EMBL/GenBank/DDBJ databases">
        <title>First draft genome of Liparis tanakae, snailfish: a comprehensive survey of snailfish specific genes.</title>
        <authorList>
            <person name="Kim W."/>
            <person name="Song I."/>
            <person name="Jeong J.-H."/>
            <person name="Kim D."/>
            <person name="Kim S."/>
            <person name="Ryu S."/>
            <person name="Song J.Y."/>
            <person name="Lee S.K."/>
        </authorList>
    </citation>
    <scope>NUCLEOTIDE SEQUENCE [LARGE SCALE GENOMIC DNA]</scope>
    <source>
        <tissue evidence="2">Muscle</tissue>
    </source>
</reference>
<accession>A0A4Z2GDB0</accession>
<proteinExistence type="predicted"/>
<keyword evidence="1" id="KW-1133">Transmembrane helix</keyword>
<dbReference type="Proteomes" id="UP000314294">
    <property type="component" value="Unassembled WGS sequence"/>
</dbReference>
<keyword evidence="1" id="KW-0812">Transmembrane</keyword>
<gene>
    <name evidence="2" type="ORF">EYF80_038692</name>
</gene>
<name>A0A4Z2GDB0_9TELE</name>